<dbReference type="PANTHER" id="PTHR34659:SF8">
    <property type="entry name" value="(RAPE) HYPOTHETICAL PROTEIN"/>
    <property type="match status" value="1"/>
</dbReference>
<dbReference type="EMBL" id="BDDD01000136">
    <property type="protein sequence ID" value="GAV60145.1"/>
    <property type="molecule type" value="Genomic_DNA"/>
</dbReference>
<comment type="caution">
    <text evidence="1">The sequence shown here is derived from an EMBL/GenBank/DDBJ whole genome shotgun (WGS) entry which is preliminary data.</text>
</comment>
<dbReference type="GO" id="GO:0061908">
    <property type="term" value="C:phagophore"/>
    <property type="evidence" value="ECO:0007669"/>
    <property type="project" value="TreeGrafter"/>
</dbReference>
<proteinExistence type="predicted"/>
<dbReference type="PANTHER" id="PTHR34659">
    <property type="entry name" value="BNAA05G11610D PROTEIN"/>
    <property type="match status" value="1"/>
</dbReference>
<organism evidence="1 2">
    <name type="scientific">Cephalotus follicularis</name>
    <name type="common">Albany pitcher plant</name>
    <dbReference type="NCBI Taxonomy" id="3775"/>
    <lineage>
        <taxon>Eukaryota</taxon>
        <taxon>Viridiplantae</taxon>
        <taxon>Streptophyta</taxon>
        <taxon>Embryophyta</taxon>
        <taxon>Tracheophyta</taxon>
        <taxon>Spermatophyta</taxon>
        <taxon>Magnoliopsida</taxon>
        <taxon>eudicotyledons</taxon>
        <taxon>Gunneridae</taxon>
        <taxon>Pentapetalae</taxon>
        <taxon>rosids</taxon>
        <taxon>fabids</taxon>
        <taxon>Oxalidales</taxon>
        <taxon>Cephalotaceae</taxon>
        <taxon>Cephalotus</taxon>
    </lineage>
</organism>
<evidence type="ECO:0000313" key="1">
    <source>
        <dbReference type="EMBL" id="GAV60145.1"/>
    </source>
</evidence>
<dbReference type="AlphaFoldDB" id="A0A1Q3AWW1"/>
<sequence>MSDMDLKGHIAWIGHVYQKFEAMCLEVEEAMCQETVTFVENQVQTVGSNVKRFYSDVMQDLIQPSPMDPMIVAAADLPIEHCTNIGKCKIPKIGMREEVGEANIGRLTEDSKQIANLSRDAAHKPSVKGLFHINNLVRASSGKSINGKWPDLNSRQHYERNVHNKTKRHIKEIAKMGKLLPTGTSGAITAMDKGLSRVSTLSGPSIQSDKALDDQIAVTSGPNLSEFAGQDFDSVEESSNEIENASEDIPDALNDGRASDMITTDMITMAESIRNKETKMRLSFDNLSTRSNGPSMNRHIQPNENADKVIFVSNQGQSDDWTLDMMESSTVVVPDIEKIQEFDPVTVEESCVMVNGAELQFVLHKEAKCKPYKKKIRDVISSKMRSTRKYEYEQLTVLSGDNGGSNQKFGVRPPGLTMEGAKISTTHDIVESEWELL</sequence>
<dbReference type="InterPro" id="IPR053273">
    <property type="entry name" value="CST_Regulator"/>
</dbReference>
<evidence type="ECO:0000313" key="2">
    <source>
        <dbReference type="Proteomes" id="UP000187406"/>
    </source>
</evidence>
<dbReference type="GO" id="GO:0005776">
    <property type="term" value="C:autophagosome"/>
    <property type="evidence" value="ECO:0007669"/>
    <property type="project" value="TreeGrafter"/>
</dbReference>
<accession>A0A1Q3AWW1</accession>
<dbReference type="GO" id="GO:0006950">
    <property type="term" value="P:response to stress"/>
    <property type="evidence" value="ECO:0007669"/>
    <property type="project" value="TreeGrafter"/>
</dbReference>
<dbReference type="InParanoid" id="A0A1Q3AWW1"/>
<dbReference type="Proteomes" id="UP000187406">
    <property type="component" value="Unassembled WGS sequence"/>
</dbReference>
<reference evidence="2" key="1">
    <citation type="submission" date="2016-04" db="EMBL/GenBank/DDBJ databases">
        <title>Cephalotus genome sequencing.</title>
        <authorList>
            <person name="Fukushima K."/>
            <person name="Hasebe M."/>
            <person name="Fang X."/>
        </authorList>
    </citation>
    <scope>NUCLEOTIDE SEQUENCE [LARGE SCALE GENOMIC DNA]</scope>
    <source>
        <strain evidence="2">cv. St1</strain>
    </source>
</reference>
<name>A0A1Q3AWW1_CEPFO</name>
<dbReference type="FunCoup" id="A0A1Q3AWW1">
    <property type="interactions" value="308"/>
</dbReference>
<gene>
    <name evidence="1" type="ORF">CFOL_v3_03676</name>
</gene>
<protein>
    <submittedName>
        <fullName evidence="1">Uncharacterized protein</fullName>
    </submittedName>
</protein>
<keyword evidence="2" id="KW-1185">Reference proteome</keyword>
<dbReference type="OrthoDB" id="778244at2759"/>